<evidence type="ECO:0000259" key="3">
    <source>
        <dbReference type="PROSITE" id="PS50102"/>
    </source>
</evidence>
<dbReference type="PANTHER" id="PTHR37200:SF1">
    <property type="entry name" value="RNA-BINDING (RRM_RBD_RNP MOTIFS) FAMILY PROTEIN"/>
    <property type="match status" value="1"/>
</dbReference>
<dbReference type="GO" id="GO:0003723">
    <property type="term" value="F:RNA binding"/>
    <property type="evidence" value="ECO:0007669"/>
    <property type="project" value="UniProtKB-UniRule"/>
</dbReference>
<feature type="region of interest" description="Disordered" evidence="2">
    <location>
        <begin position="347"/>
        <end position="383"/>
    </location>
</feature>
<dbReference type="SUPFAM" id="SSF54928">
    <property type="entry name" value="RNA-binding domain, RBD"/>
    <property type="match status" value="1"/>
</dbReference>
<dbReference type="PANTHER" id="PTHR37200">
    <property type="entry name" value="RNA-BINDING (RRM/RBD/RNP MOTIFS) FAMILY PROTEIN"/>
    <property type="match status" value="1"/>
</dbReference>
<dbReference type="Gene3D" id="3.30.70.330">
    <property type="match status" value="1"/>
</dbReference>
<dbReference type="SMART" id="SM00360">
    <property type="entry name" value="RRM"/>
    <property type="match status" value="1"/>
</dbReference>
<protein>
    <recommendedName>
        <fullName evidence="3">RRM domain-containing protein</fullName>
    </recommendedName>
</protein>
<evidence type="ECO:0000256" key="1">
    <source>
        <dbReference type="PROSITE-ProRule" id="PRU00176"/>
    </source>
</evidence>
<dbReference type="CDD" id="cd00590">
    <property type="entry name" value="RRM_SF"/>
    <property type="match status" value="1"/>
</dbReference>
<keyword evidence="5" id="KW-1185">Reference proteome</keyword>
<comment type="caution">
    <text evidence="4">The sequence shown here is derived from an EMBL/GenBank/DDBJ whole genome shotgun (WGS) entry which is preliminary data.</text>
</comment>
<accession>A0A9Q0H4X0</accession>
<feature type="domain" description="RRM" evidence="3">
    <location>
        <begin position="168"/>
        <end position="255"/>
    </location>
</feature>
<gene>
    <name evidence="4" type="ORF">NE237_019856</name>
</gene>
<reference evidence="4" key="1">
    <citation type="journal article" date="2023" name="Plant J.">
        <title>The genome of the king protea, Protea cynaroides.</title>
        <authorList>
            <person name="Chang J."/>
            <person name="Duong T.A."/>
            <person name="Schoeman C."/>
            <person name="Ma X."/>
            <person name="Roodt D."/>
            <person name="Barker N."/>
            <person name="Li Z."/>
            <person name="Van de Peer Y."/>
            <person name="Mizrachi E."/>
        </authorList>
    </citation>
    <scope>NUCLEOTIDE SEQUENCE</scope>
    <source>
        <tissue evidence="4">Young leaves</tissue>
    </source>
</reference>
<dbReference type="InterPro" id="IPR012677">
    <property type="entry name" value="Nucleotide-bd_a/b_plait_sf"/>
</dbReference>
<dbReference type="InterPro" id="IPR000504">
    <property type="entry name" value="RRM_dom"/>
</dbReference>
<feature type="region of interest" description="Disordered" evidence="2">
    <location>
        <begin position="253"/>
        <end position="293"/>
    </location>
</feature>
<feature type="compositionally biased region" description="Acidic residues" evidence="2">
    <location>
        <begin position="80"/>
        <end position="94"/>
    </location>
</feature>
<dbReference type="PROSITE" id="PS50102">
    <property type="entry name" value="RRM"/>
    <property type="match status" value="1"/>
</dbReference>
<feature type="compositionally biased region" description="Polar residues" evidence="2">
    <location>
        <begin position="263"/>
        <end position="276"/>
    </location>
</feature>
<proteinExistence type="predicted"/>
<dbReference type="InterPro" id="IPR035979">
    <property type="entry name" value="RBD_domain_sf"/>
</dbReference>
<organism evidence="4 5">
    <name type="scientific">Protea cynaroides</name>
    <dbReference type="NCBI Taxonomy" id="273540"/>
    <lineage>
        <taxon>Eukaryota</taxon>
        <taxon>Viridiplantae</taxon>
        <taxon>Streptophyta</taxon>
        <taxon>Embryophyta</taxon>
        <taxon>Tracheophyta</taxon>
        <taxon>Spermatophyta</taxon>
        <taxon>Magnoliopsida</taxon>
        <taxon>Proteales</taxon>
        <taxon>Proteaceae</taxon>
        <taxon>Protea</taxon>
    </lineage>
</organism>
<keyword evidence="1" id="KW-0694">RNA-binding</keyword>
<dbReference type="AlphaFoldDB" id="A0A9Q0H4X0"/>
<evidence type="ECO:0000313" key="5">
    <source>
        <dbReference type="Proteomes" id="UP001141806"/>
    </source>
</evidence>
<dbReference type="Proteomes" id="UP001141806">
    <property type="component" value="Unassembled WGS sequence"/>
</dbReference>
<dbReference type="EMBL" id="JAMYWD010000009">
    <property type="protein sequence ID" value="KAJ4959946.1"/>
    <property type="molecule type" value="Genomic_DNA"/>
</dbReference>
<feature type="region of interest" description="Disordered" evidence="2">
    <location>
        <begin position="71"/>
        <end position="94"/>
    </location>
</feature>
<sequence>MLGVGTFRLPCESSPALATLPQSLTASSLLVPSRTLKTNSLFPHSNYCSTFLFLQGRPGFSLSASKKRTGRNNTLLETDGHDDEEEEEEEDEDEGFVPFANMKKWIQNKPAGFGEEKVYHTSIEDKLLEEMEQSRRAQLANINNLKNNSLKPMQPQVHNVPEVVPSGIRVRIGNLPKKKNIQRDLKSAFTGFPGILNISPAVAGNKKTKDPICKGFAFVYLDSEDAACRFIQKYGGQSLPFGKIQKQITCDMINPSHSRDNGFEQSLNGSSTSTSEPALPNLEENPVPDSNVDNISMNFSELTTFDESADLRDQIMPADWEDIGEDPECVNVSESNDSSDRRATTELVNEAASPKQQKSRAVVQKKQTVKKKPARAQKLSIPGSAKRLKIKEKAVLTGVFSKYGVKPSS</sequence>
<name>A0A9Q0H4X0_9MAGN</name>
<dbReference type="OrthoDB" id="1912879at2759"/>
<evidence type="ECO:0000256" key="2">
    <source>
        <dbReference type="SAM" id="MobiDB-lite"/>
    </source>
</evidence>
<evidence type="ECO:0000313" key="4">
    <source>
        <dbReference type="EMBL" id="KAJ4959946.1"/>
    </source>
</evidence>